<dbReference type="PROSITE" id="PS00134">
    <property type="entry name" value="TRYPSIN_HIS"/>
    <property type="match status" value="1"/>
</dbReference>
<dbReference type="GO" id="GO:0004252">
    <property type="term" value="F:serine-type endopeptidase activity"/>
    <property type="evidence" value="ECO:0007669"/>
    <property type="project" value="InterPro"/>
</dbReference>
<evidence type="ECO:0000256" key="1">
    <source>
        <dbReference type="ARBA" id="ARBA00023157"/>
    </source>
</evidence>
<dbReference type="GO" id="GO:0006508">
    <property type="term" value="P:proteolysis"/>
    <property type="evidence" value="ECO:0007669"/>
    <property type="project" value="InterPro"/>
</dbReference>
<dbReference type="EMBL" id="LSSK01001516">
    <property type="protein sequence ID" value="OMH79538.1"/>
    <property type="molecule type" value="Genomic_DNA"/>
</dbReference>
<organism evidence="3 4">
    <name type="scientific">Zancudomyces culisetae</name>
    <name type="common">Gut fungus</name>
    <name type="synonym">Smittium culisetae</name>
    <dbReference type="NCBI Taxonomy" id="1213189"/>
    <lineage>
        <taxon>Eukaryota</taxon>
        <taxon>Fungi</taxon>
        <taxon>Fungi incertae sedis</taxon>
        <taxon>Zoopagomycota</taxon>
        <taxon>Kickxellomycotina</taxon>
        <taxon>Harpellomycetes</taxon>
        <taxon>Harpellales</taxon>
        <taxon>Legeriomycetaceae</taxon>
        <taxon>Zancudomyces</taxon>
    </lineage>
</organism>
<dbReference type="InterPro" id="IPR051487">
    <property type="entry name" value="Ser/Thr_Proteases_Immune/Dev"/>
</dbReference>
<dbReference type="Pfam" id="PF00089">
    <property type="entry name" value="Trypsin"/>
    <property type="match status" value="1"/>
</dbReference>
<reference evidence="4" key="1">
    <citation type="submission" date="2017-01" db="EMBL/GenBank/DDBJ databases">
        <authorList>
            <person name="Wang Y."/>
            <person name="White M."/>
            <person name="Kvist S."/>
            <person name="Moncalvo J.-M."/>
        </authorList>
    </citation>
    <scope>NUCLEOTIDE SEQUENCE [LARGE SCALE GENOMIC DNA]</scope>
    <source>
        <strain evidence="4">COL-18-3</strain>
    </source>
</reference>
<dbReference type="InterPro" id="IPR043504">
    <property type="entry name" value="Peptidase_S1_PA_chymotrypsin"/>
</dbReference>
<dbReference type="OrthoDB" id="6380398at2759"/>
<evidence type="ECO:0000259" key="2">
    <source>
        <dbReference type="PROSITE" id="PS50240"/>
    </source>
</evidence>
<keyword evidence="4" id="KW-1185">Reference proteome</keyword>
<dbReference type="Gene3D" id="2.40.10.10">
    <property type="entry name" value="Trypsin-like serine proteases"/>
    <property type="match status" value="1"/>
</dbReference>
<sequence>MSCIPWYATYCEARKTPRGMNTTRAMVKRIKNGDVADISKLPFMVGLYTSLKAEGGIETFGVCGGSIISEKHILTAAHCFKKKPGMVVEPSQVKVLLGSNIFLECKKFAITNIIPHEKYDYMLENDSPNFGYDLAIVEIDNKEYRNMISKKINIMAGDPNYSEPLEIAGWGAVRRTSDSTGTSKRVLTKGTVQLKHIKDISSEQGFVTTKSDSDFENEYLSGNKAELGDSGGPLYASNDGFLLVGITVGYTTYLSSKTHPSDTEKNIDVASYVSMKKHIKWITKKTGLSENYLYKGPTGVGSPTKPNCDSHLGIGYTLAYIVCFIGFLR</sequence>
<dbReference type="PANTHER" id="PTHR24256">
    <property type="entry name" value="TRYPTASE-RELATED"/>
    <property type="match status" value="1"/>
</dbReference>
<dbReference type="InterPro" id="IPR009003">
    <property type="entry name" value="Peptidase_S1_PA"/>
</dbReference>
<dbReference type="PRINTS" id="PR00722">
    <property type="entry name" value="CHYMOTRYPSIN"/>
</dbReference>
<gene>
    <name evidence="3" type="ORF">AX774_g7047</name>
</gene>
<dbReference type="InterPro" id="IPR018114">
    <property type="entry name" value="TRYPSIN_HIS"/>
</dbReference>
<dbReference type="SMART" id="SM00020">
    <property type="entry name" value="Tryp_SPc"/>
    <property type="match status" value="1"/>
</dbReference>
<dbReference type="PROSITE" id="PS50240">
    <property type="entry name" value="TRYPSIN_DOM"/>
    <property type="match status" value="1"/>
</dbReference>
<proteinExistence type="predicted"/>
<dbReference type="InterPro" id="IPR001254">
    <property type="entry name" value="Trypsin_dom"/>
</dbReference>
<evidence type="ECO:0000313" key="4">
    <source>
        <dbReference type="Proteomes" id="UP000188320"/>
    </source>
</evidence>
<feature type="domain" description="Peptidase S1" evidence="2">
    <location>
        <begin position="30"/>
        <end position="287"/>
    </location>
</feature>
<dbReference type="Proteomes" id="UP000188320">
    <property type="component" value="Unassembled WGS sequence"/>
</dbReference>
<dbReference type="InterPro" id="IPR001314">
    <property type="entry name" value="Peptidase_S1A"/>
</dbReference>
<evidence type="ECO:0000313" key="3">
    <source>
        <dbReference type="EMBL" id="OMH79538.1"/>
    </source>
</evidence>
<comment type="caution">
    <text evidence="3">The sequence shown here is derived from an EMBL/GenBank/DDBJ whole genome shotgun (WGS) entry which is preliminary data.</text>
</comment>
<dbReference type="SUPFAM" id="SSF50494">
    <property type="entry name" value="Trypsin-like serine proteases"/>
    <property type="match status" value="1"/>
</dbReference>
<keyword evidence="1" id="KW-1015">Disulfide bond</keyword>
<name>A0A1R1PF45_ZANCU</name>
<dbReference type="AlphaFoldDB" id="A0A1R1PF45"/>
<protein>
    <submittedName>
        <fullName evidence="3">Hypodermin-B</fullName>
    </submittedName>
</protein>
<accession>A0A1R1PF45</accession>